<evidence type="ECO:0000313" key="2">
    <source>
        <dbReference type="Proteomes" id="UP000515153"/>
    </source>
</evidence>
<reference evidence="3" key="1">
    <citation type="journal article" date="2019" name="Mol. Biol. Evol.">
        <title>Blast fungal genomes show frequent chromosomal changes, gene gains and losses, and effector gene turnover.</title>
        <authorList>
            <person name="Gomez Luciano L.B."/>
            <person name="Jason Tsai I."/>
            <person name="Chuma I."/>
            <person name="Tosa Y."/>
            <person name="Chen Y.H."/>
            <person name="Li J.Y."/>
            <person name="Li M.Y."/>
            <person name="Jade Lu M.Y."/>
            <person name="Nakayashiki H."/>
            <person name="Li W.H."/>
        </authorList>
    </citation>
    <scope>NUCLEOTIDE SEQUENCE</scope>
    <source>
        <strain evidence="3">NI907</strain>
    </source>
</reference>
<proteinExistence type="predicted"/>
<gene>
    <name evidence="3" type="ORF">PgNI_01189</name>
</gene>
<sequence length="136" mass="15166">MQLVNILPFITLVTATTLQKRCSPLRDPEYYGGYLPPAPCWQSFTTACTPILAPGTEMYVSSNHSTAVVFGVQGYCFDTIREEQARAADGRKTYGWQQQHGNLTRVGDSDVLVISGMSKEAIERYQALLHPEEHVQ</sequence>
<dbReference type="AlphaFoldDB" id="A0A6P8BG31"/>
<evidence type="ECO:0000313" key="3">
    <source>
        <dbReference type="RefSeq" id="XP_030986029.1"/>
    </source>
</evidence>
<dbReference type="GeneID" id="41956178"/>
<dbReference type="RefSeq" id="XP_030986029.1">
    <property type="nucleotide sequence ID" value="XM_031121264.1"/>
</dbReference>
<keyword evidence="2" id="KW-1185">Reference proteome</keyword>
<feature type="chain" id="PRO_5028133753" evidence="1">
    <location>
        <begin position="16"/>
        <end position="136"/>
    </location>
</feature>
<name>A0A6P8BG31_PYRGI</name>
<organism evidence="2 3">
    <name type="scientific">Pyricularia grisea</name>
    <name type="common">Crabgrass-specific blast fungus</name>
    <name type="synonym">Magnaporthe grisea</name>
    <dbReference type="NCBI Taxonomy" id="148305"/>
    <lineage>
        <taxon>Eukaryota</taxon>
        <taxon>Fungi</taxon>
        <taxon>Dikarya</taxon>
        <taxon>Ascomycota</taxon>
        <taxon>Pezizomycotina</taxon>
        <taxon>Sordariomycetes</taxon>
        <taxon>Sordariomycetidae</taxon>
        <taxon>Magnaporthales</taxon>
        <taxon>Pyriculariaceae</taxon>
        <taxon>Pyricularia</taxon>
    </lineage>
</organism>
<protein>
    <submittedName>
        <fullName evidence="3">Uncharacterized protein</fullName>
    </submittedName>
</protein>
<keyword evidence="1" id="KW-0732">Signal</keyword>
<dbReference type="Proteomes" id="UP000515153">
    <property type="component" value="Unplaced"/>
</dbReference>
<feature type="signal peptide" evidence="1">
    <location>
        <begin position="1"/>
        <end position="15"/>
    </location>
</feature>
<accession>A0A6P8BG31</accession>
<evidence type="ECO:0000256" key="1">
    <source>
        <dbReference type="SAM" id="SignalP"/>
    </source>
</evidence>
<reference evidence="3" key="3">
    <citation type="submission" date="2025-08" db="UniProtKB">
        <authorList>
            <consortium name="RefSeq"/>
        </authorList>
    </citation>
    <scope>IDENTIFICATION</scope>
    <source>
        <strain evidence="3">NI907</strain>
    </source>
</reference>
<dbReference type="KEGG" id="pgri:PgNI_01189"/>
<dbReference type="OrthoDB" id="4842856at2759"/>
<reference evidence="3" key="2">
    <citation type="submission" date="2019-10" db="EMBL/GenBank/DDBJ databases">
        <authorList>
            <consortium name="NCBI Genome Project"/>
        </authorList>
    </citation>
    <scope>NUCLEOTIDE SEQUENCE</scope>
    <source>
        <strain evidence="3">NI907</strain>
    </source>
</reference>